<dbReference type="EMBL" id="CP019454">
    <property type="protein sequence ID" value="AUW94822.1"/>
    <property type="molecule type" value="Genomic_DNA"/>
</dbReference>
<gene>
    <name evidence="1" type="ORF">BXT84_13405</name>
</gene>
<reference evidence="1 2" key="1">
    <citation type="journal article" date="2019" name="Sci. Rep.">
        <title>Sulfobacillus thermotolerans: new insights into resistance and metabolic capacities of acidophilic chemolithotrophs.</title>
        <authorList>
            <person name="Panyushkina A.E."/>
            <person name="Babenko V.V."/>
            <person name="Nikitina A.S."/>
            <person name="Selezneva O.V."/>
            <person name="Tsaplina I.A."/>
            <person name="Letarova M.A."/>
            <person name="Kostryukova E.S."/>
            <person name="Letarov A.V."/>
        </authorList>
    </citation>
    <scope>NUCLEOTIDE SEQUENCE [LARGE SCALE GENOMIC DNA]</scope>
    <source>
        <strain evidence="1 2">Kr1</strain>
    </source>
</reference>
<protein>
    <submittedName>
        <fullName evidence="1">Uncharacterized protein</fullName>
    </submittedName>
</protein>
<keyword evidence="2" id="KW-1185">Reference proteome</keyword>
<name>A0ABM6RU46_9FIRM</name>
<dbReference type="Proteomes" id="UP000325292">
    <property type="component" value="Chromosome"/>
</dbReference>
<sequence length="142" mass="16062">MRRQSAKWWDLDAVTPEALDDIRQYVESGSSGDVALIALKCDQIADEVADRFQDVAGEYFTGLDDHRPVLLLRSHAWTMERAENHERMMGLIHVLEQAVQMACTADSEQGQQLAEQSADLLSAYPDLQERFLDLQQTSNPNL</sequence>
<accession>A0ABM6RU46</accession>
<evidence type="ECO:0000313" key="2">
    <source>
        <dbReference type="Proteomes" id="UP000325292"/>
    </source>
</evidence>
<organism evidence="1 2">
    <name type="scientific">Sulfobacillus thermotolerans</name>
    <dbReference type="NCBI Taxonomy" id="338644"/>
    <lineage>
        <taxon>Bacteria</taxon>
        <taxon>Bacillati</taxon>
        <taxon>Bacillota</taxon>
        <taxon>Clostridia</taxon>
        <taxon>Eubacteriales</taxon>
        <taxon>Clostridiales Family XVII. Incertae Sedis</taxon>
        <taxon>Sulfobacillus</taxon>
    </lineage>
</organism>
<evidence type="ECO:0000313" key="1">
    <source>
        <dbReference type="EMBL" id="AUW94822.1"/>
    </source>
</evidence>
<proteinExistence type="predicted"/>